<comment type="caution">
    <text evidence="5">The sequence shown here is derived from an EMBL/GenBank/DDBJ whole genome shotgun (WGS) entry which is preliminary data.</text>
</comment>
<dbReference type="Gene3D" id="3.20.20.370">
    <property type="entry name" value="Glycoside hydrolase/deacetylase"/>
    <property type="match status" value="1"/>
</dbReference>
<dbReference type="Pfam" id="PF01522">
    <property type="entry name" value="Polysacc_deac_1"/>
    <property type="match status" value="1"/>
</dbReference>
<evidence type="ECO:0000259" key="4">
    <source>
        <dbReference type="PROSITE" id="PS51677"/>
    </source>
</evidence>
<evidence type="ECO:0000256" key="2">
    <source>
        <dbReference type="ARBA" id="ARBA00022801"/>
    </source>
</evidence>
<evidence type="ECO:0000256" key="1">
    <source>
        <dbReference type="ARBA" id="ARBA00022723"/>
    </source>
</evidence>
<keyword evidence="3" id="KW-0472">Membrane</keyword>
<dbReference type="GO" id="GO:0016020">
    <property type="term" value="C:membrane"/>
    <property type="evidence" value="ECO:0007669"/>
    <property type="project" value="TreeGrafter"/>
</dbReference>
<sequence length="254" mass="28336">MRIYTVSYAAMRRLIPACVIAVVTMLGVLMVQHDRLAVISPVVVPPKDRYSLRDVVTTHKVAALTFDISWGTTMPRKVFRILQHDDVKVTFFISGPWAEHNATLVQDMVRAGDEVESHGWAHVNYTSLSNQGIQANIMRANQAIEKITGIRPAFVRPPNGDFSARTILAAKEVGYTTVTWGTDSLDWMNPGVSTIIRRVMTGIHPGDIVLMHASDTCKQTDLALPTILADLRQRGYQLVTLTQLLRYGHPNYRG</sequence>
<evidence type="ECO:0000313" key="6">
    <source>
        <dbReference type="Proteomes" id="UP000241848"/>
    </source>
</evidence>
<dbReference type="AlphaFoldDB" id="A0A2T2WNL5"/>
<gene>
    <name evidence="5" type="ORF">C7B45_01975</name>
</gene>
<dbReference type="InterPro" id="IPR011330">
    <property type="entry name" value="Glyco_hydro/deAcase_b/a-brl"/>
</dbReference>
<reference evidence="5 6" key="1">
    <citation type="journal article" date="2014" name="BMC Genomics">
        <title>Comparison of environmental and isolate Sulfobacillus genomes reveals diverse carbon, sulfur, nitrogen, and hydrogen metabolisms.</title>
        <authorList>
            <person name="Justice N.B."/>
            <person name="Norman A."/>
            <person name="Brown C.T."/>
            <person name="Singh A."/>
            <person name="Thomas B.C."/>
            <person name="Banfield J.F."/>
        </authorList>
    </citation>
    <scope>NUCLEOTIDE SEQUENCE [LARGE SCALE GENOMIC DNA]</scope>
    <source>
        <strain evidence="5">AMDSBA3</strain>
    </source>
</reference>
<dbReference type="GO" id="GO:0046872">
    <property type="term" value="F:metal ion binding"/>
    <property type="evidence" value="ECO:0007669"/>
    <property type="project" value="UniProtKB-KW"/>
</dbReference>
<dbReference type="PANTHER" id="PTHR10587">
    <property type="entry name" value="GLYCOSYL TRANSFERASE-RELATED"/>
    <property type="match status" value="1"/>
</dbReference>
<keyword evidence="3" id="KW-0812">Transmembrane</keyword>
<dbReference type="EMBL" id="PXYV01000003">
    <property type="protein sequence ID" value="PSR23803.1"/>
    <property type="molecule type" value="Genomic_DNA"/>
</dbReference>
<keyword evidence="1" id="KW-0479">Metal-binding</keyword>
<accession>A0A2T2WNL5</accession>
<organism evidence="5 6">
    <name type="scientific">Sulfobacillus acidophilus</name>
    <dbReference type="NCBI Taxonomy" id="53633"/>
    <lineage>
        <taxon>Bacteria</taxon>
        <taxon>Bacillati</taxon>
        <taxon>Bacillota</taxon>
        <taxon>Clostridia</taxon>
        <taxon>Eubacteriales</taxon>
        <taxon>Clostridiales Family XVII. Incertae Sedis</taxon>
        <taxon>Sulfobacillus</taxon>
    </lineage>
</organism>
<keyword evidence="3" id="KW-1133">Transmembrane helix</keyword>
<dbReference type="PROSITE" id="PS51677">
    <property type="entry name" value="NODB"/>
    <property type="match status" value="1"/>
</dbReference>
<dbReference type="InterPro" id="IPR050248">
    <property type="entry name" value="Polysacc_deacetylase_ArnD"/>
</dbReference>
<evidence type="ECO:0000256" key="3">
    <source>
        <dbReference type="SAM" id="Phobius"/>
    </source>
</evidence>
<keyword evidence="2" id="KW-0378">Hydrolase</keyword>
<dbReference type="GO" id="GO:0005975">
    <property type="term" value="P:carbohydrate metabolic process"/>
    <property type="evidence" value="ECO:0007669"/>
    <property type="project" value="InterPro"/>
</dbReference>
<evidence type="ECO:0000313" key="5">
    <source>
        <dbReference type="EMBL" id="PSR23803.1"/>
    </source>
</evidence>
<proteinExistence type="predicted"/>
<protein>
    <submittedName>
        <fullName evidence="5">Polysaccharide deacetylase</fullName>
    </submittedName>
</protein>
<dbReference type="SUPFAM" id="SSF88713">
    <property type="entry name" value="Glycoside hydrolase/deacetylase"/>
    <property type="match status" value="1"/>
</dbReference>
<feature type="domain" description="NodB homology" evidence="4">
    <location>
        <begin position="60"/>
        <end position="239"/>
    </location>
</feature>
<dbReference type="InterPro" id="IPR002509">
    <property type="entry name" value="NODB_dom"/>
</dbReference>
<dbReference type="GO" id="GO:0016810">
    <property type="term" value="F:hydrolase activity, acting on carbon-nitrogen (but not peptide) bonds"/>
    <property type="evidence" value="ECO:0007669"/>
    <property type="project" value="InterPro"/>
</dbReference>
<dbReference type="Proteomes" id="UP000241848">
    <property type="component" value="Unassembled WGS sequence"/>
</dbReference>
<feature type="transmembrane region" description="Helical" evidence="3">
    <location>
        <begin position="12"/>
        <end position="31"/>
    </location>
</feature>
<dbReference type="PANTHER" id="PTHR10587:SF133">
    <property type="entry name" value="CHITIN DEACETYLASE 1-RELATED"/>
    <property type="match status" value="1"/>
</dbReference>
<name>A0A2T2WNL5_9FIRM</name>